<gene>
    <name evidence="2" type="ORF">DMN91_005886</name>
</gene>
<feature type="region of interest" description="Disordered" evidence="1">
    <location>
        <begin position="158"/>
        <end position="190"/>
    </location>
</feature>
<dbReference type="Proteomes" id="UP000279307">
    <property type="component" value="Chromosome 6"/>
</dbReference>
<organism evidence="2">
    <name type="scientific">Ooceraea biroi</name>
    <name type="common">Clonal raider ant</name>
    <name type="synonym">Cerapachys biroi</name>
    <dbReference type="NCBI Taxonomy" id="2015173"/>
    <lineage>
        <taxon>Eukaryota</taxon>
        <taxon>Metazoa</taxon>
        <taxon>Ecdysozoa</taxon>
        <taxon>Arthropoda</taxon>
        <taxon>Hexapoda</taxon>
        <taxon>Insecta</taxon>
        <taxon>Pterygota</taxon>
        <taxon>Neoptera</taxon>
        <taxon>Endopterygota</taxon>
        <taxon>Hymenoptera</taxon>
        <taxon>Apocrita</taxon>
        <taxon>Aculeata</taxon>
        <taxon>Formicoidea</taxon>
        <taxon>Formicidae</taxon>
        <taxon>Dorylinae</taxon>
        <taxon>Ooceraea</taxon>
    </lineage>
</organism>
<accession>A0A3L8DMR2</accession>
<reference evidence="2" key="2">
    <citation type="submission" date="2018-07" db="EMBL/GenBank/DDBJ databases">
        <authorList>
            <person name="Mckenzie S.K."/>
            <person name="Kronauer D.J.C."/>
        </authorList>
    </citation>
    <scope>NUCLEOTIDE SEQUENCE</scope>
    <source>
        <strain evidence="2">Clonal line C1</strain>
    </source>
</reference>
<name>A0A3L8DMR2_OOCBI</name>
<sequence>MLMSVVGGVFVVFALMALCYRRKSTVQKYDLPYSKKPPQKSYSGVSGNHHAEAAALETVNKILTFGRMPQYRVNANCTIKSIFYGAVTRVTCSPGLGAGAIEHVERTLNQLNGYHEDILEVLKNAASRRDLAGTPSGSSNLLDDDVLRKSLAEVGWHPDVYHKDTDGQDNGIDNGQEDEEEDVELQPPCGTIRIRTLEDLIRQLEHRATARPYLPGQMSPSGSEEIRMSEGEPDRHYRIDSSVCSESSQGSRRCSRGRDEDASRFVYGRYRQPTSRSPYGNHQHTHQHSHQIHPEDEGIYETADPDRGSNTRGETPDCERRN</sequence>
<proteinExistence type="predicted"/>
<dbReference type="EMBL" id="QOIP01000006">
    <property type="protein sequence ID" value="RLU21513.1"/>
    <property type="molecule type" value="Genomic_DNA"/>
</dbReference>
<comment type="caution">
    <text evidence="2">The sequence shown here is derived from an EMBL/GenBank/DDBJ whole genome shotgun (WGS) entry which is preliminary data.</text>
</comment>
<dbReference type="OrthoDB" id="5951731at2759"/>
<feature type="region of interest" description="Disordered" evidence="1">
    <location>
        <begin position="208"/>
        <end position="322"/>
    </location>
</feature>
<evidence type="ECO:0000313" key="2">
    <source>
        <dbReference type="EMBL" id="RLU21513.1"/>
    </source>
</evidence>
<reference evidence="2" key="1">
    <citation type="journal article" date="2018" name="Genome Res.">
        <title>The genomic architecture and molecular evolution of ant odorant receptors.</title>
        <authorList>
            <person name="McKenzie S.K."/>
            <person name="Kronauer D.J.C."/>
        </authorList>
    </citation>
    <scope>NUCLEOTIDE SEQUENCE [LARGE SCALE GENOMIC DNA]</scope>
    <source>
        <strain evidence="2">Clonal line C1</strain>
    </source>
</reference>
<evidence type="ECO:0000256" key="1">
    <source>
        <dbReference type="SAM" id="MobiDB-lite"/>
    </source>
</evidence>
<dbReference type="AlphaFoldDB" id="A0A3L8DMR2"/>
<feature type="compositionally biased region" description="Basic and acidic residues" evidence="1">
    <location>
        <begin position="224"/>
        <end position="239"/>
    </location>
</feature>
<protein>
    <submittedName>
        <fullName evidence="2">Uncharacterized protein</fullName>
    </submittedName>
</protein>
<feature type="compositionally biased region" description="Acidic residues" evidence="1">
    <location>
        <begin position="175"/>
        <end position="184"/>
    </location>
</feature>
<feature type="compositionally biased region" description="Basic and acidic residues" evidence="1">
    <location>
        <begin position="304"/>
        <end position="322"/>
    </location>
</feature>